<dbReference type="GO" id="GO:0009686">
    <property type="term" value="P:gibberellin biosynthetic process"/>
    <property type="evidence" value="ECO:0007669"/>
    <property type="project" value="TreeGrafter"/>
</dbReference>
<dbReference type="InterPro" id="IPR001906">
    <property type="entry name" value="Terpene_synth_N"/>
</dbReference>
<keyword evidence="3" id="KW-1185">Reference proteome</keyword>
<evidence type="ECO:0000259" key="1">
    <source>
        <dbReference type="Pfam" id="PF01397"/>
    </source>
</evidence>
<dbReference type="InterPro" id="IPR036965">
    <property type="entry name" value="Terpene_synth_N_sf"/>
</dbReference>
<feature type="domain" description="Terpene synthase N-terminal" evidence="1">
    <location>
        <begin position="165"/>
        <end position="275"/>
    </location>
</feature>
<dbReference type="Pfam" id="PF01397">
    <property type="entry name" value="Terpene_synth"/>
    <property type="match status" value="1"/>
</dbReference>
<dbReference type="EMBL" id="OU503051">
    <property type="protein sequence ID" value="CAI9778857.1"/>
    <property type="molecule type" value="Genomic_DNA"/>
</dbReference>
<dbReference type="InterPro" id="IPR008930">
    <property type="entry name" value="Terpenoid_cyclase/PrenylTrfase"/>
</dbReference>
<accession>A0AAD2E4X0</accession>
<dbReference type="Gene3D" id="1.50.10.130">
    <property type="entry name" value="Terpene synthase, N-terminal domain"/>
    <property type="match status" value="2"/>
</dbReference>
<dbReference type="GO" id="GO:0000287">
    <property type="term" value="F:magnesium ion binding"/>
    <property type="evidence" value="ECO:0007669"/>
    <property type="project" value="TreeGrafter"/>
</dbReference>
<name>A0AAD2E4X0_9LAMI</name>
<dbReference type="PANTHER" id="PTHR31739">
    <property type="entry name" value="ENT-COPALYL DIPHOSPHATE SYNTHASE, CHLOROPLASTIC"/>
    <property type="match status" value="1"/>
</dbReference>
<dbReference type="SFLD" id="SFLDG01014">
    <property type="entry name" value="Terpene_Cyclase_Like_1_N-term"/>
    <property type="match status" value="2"/>
</dbReference>
<reference evidence="2" key="1">
    <citation type="submission" date="2023-05" db="EMBL/GenBank/DDBJ databases">
        <authorList>
            <person name="Huff M."/>
        </authorList>
    </citation>
    <scope>NUCLEOTIDE SEQUENCE</scope>
</reference>
<dbReference type="SUPFAM" id="SSF48239">
    <property type="entry name" value="Terpenoid cyclases/Protein prenyltransferases"/>
    <property type="match status" value="2"/>
</dbReference>
<dbReference type="AlphaFoldDB" id="A0AAD2E4X0"/>
<gene>
    <name evidence="2" type="ORF">FPE_LOCUS26287</name>
</gene>
<dbReference type="GO" id="GO:0009507">
    <property type="term" value="C:chloroplast"/>
    <property type="evidence" value="ECO:0007669"/>
    <property type="project" value="TreeGrafter"/>
</dbReference>
<dbReference type="GO" id="GO:0010333">
    <property type="term" value="F:terpene synthase activity"/>
    <property type="evidence" value="ECO:0007669"/>
    <property type="project" value="InterPro"/>
</dbReference>
<organism evidence="2 3">
    <name type="scientific">Fraxinus pennsylvanica</name>
    <dbReference type="NCBI Taxonomy" id="56036"/>
    <lineage>
        <taxon>Eukaryota</taxon>
        <taxon>Viridiplantae</taxon>
        <taxon>Streptophyta</taxon>
        <taxon>Embryophyta</taxon>
        <taxon>Tracheophyta</taxon>
        <taxon>Spermatophyta</taxon>
        <taxon>Magnoliopsida</taxon>
        <taxon>eudicotyledons</taxon>
        <taxon>Gunneridae</taxon>
        <taxon>Pentapetalae</taxon>
        <taxon>asterids</taxon>
        <taxon>lamiids</taxon>
        <taxon>Lamiales</taxon>
        <taxon>Oleaceae</taxon>
        <taxon>Oleeae</taxon>
        <taxon>Fraxinus</taxon>
    </lineage>
</organism>
<sequence length="356" mass="41172">MEANPVTEMILAFTLKAVLIEPISNTSTFKTKCVNGYIAYIREKLDTLGEGRTSISPYDTAWIALVKNLDGLDLPQFPSSVEWIANNQLSDGSWGDEHFFLAYDRLLNTLAYVVALRPWNVHARKIDKEEIYSSRDQKMKRIPKDLMHKLPTSLLFSLEGFQDLDWKKLLKLQTPLGSFLTSPSSTAFALMETKEDNCFRYLDDIVHKFNGGADLFARLWAIDRLQRLGISRFFESQINDFLNYVYSARYLRFCDIDDTSMAFRLLRLHGFSVNPGRVSFSTPTIRTGLELPWYADLPRIEARFYIEQYGSETDVWIGKTLYRMPDISNNVYLNLAKLDYNICQAQHETEWNELQG</sequence>
<evidence type="ECO:0000313" key="2">
    <source>
        <dbReference type="EMBL" id="CAI9778857.1"/>
    </source>
</evidence>
<evidence type="ECO:0000313" key="3">
    <source>
        <dbReference type="Proteomes" id="UP000834106"/>
    </source>
</evidence>
<dbReference type="Proteomes" id="UP000834106">
    <property type="component" value="Chromosome 16"/>
</dbReference>
<proteinExistence type="predicted"/>
<dbReference type="Gene3D" id="1.50.10.160">
    <property type="match status" value="2"/>
</dbReference>
<protein>
    <recommendedName>
        <fullName evidence="1">Terpene synthase N-terminal domain-containing protein</fullName>
    </recommendedName>
</protein>
<dbReference type="InterPro" id="IPR050148">
    <property type="entry name" value="Terpene_synthase-like"/>
</dbReference>
<dbReference type="PANTHER" id="PTHR31739:SF30">
    <property type="entry name" value="COPAL-8-OL DIPHOSPHATE HYDRATASE, CHLOROPLASTIC"/>
    <property type="match status" value="1"/>
</dbReference>